<keyword evidence="1" id="KW-1133">Transmembrane helix</keyword>
<feature type="transmembrane region" description="Helical" evidence="1">
    <location>
        <begin position="148"/>
        <end position="171"/>
    </location>
</feature>
<dbReference type="RefSeq" id="WP_131681056.1">
    <property type="nucleotide sequence ID" value="NZ_SHCZ01000017.1"/>
</dbReference>
<proteinExistence type="predicted"/>
<gene>
    <name evidence="2" type="ORF">EX242_05075</name>
</gene>
<reference evidence="2" key="1">
    <citation type="submission" date="2019-02" db="EMBL/GenBank/DDBJ databases">
        <title>Genomic characterization of isolates from hospital effluents in KZN, South Africa.</title>
        <authorList>
            <person name="Ntshobeni N."/>
            <person name="Allam M."/>
            <person name="Ismail A."/>
            <person name="Amoako D."/>
            <person name="Essack S."/>
            <person name="Chenia H."/>
        </authorList>
    </citation>
    <scope>NUCLEOTIDE SEQUENCE</scope>
    <source>
        <strain evidence="2">AFE97_S1</strain>
    </source>
</reference>
<protein>
    <submittedName>
        <fullName evidence="2">Uncharacterized protein</fullName>
    </submittedName>
</protein>
<dbReference type="EMBL" id="SHDO01000005">
    <property type="protein sequence ID" value="MBX6979637.1"/>
    <property type="molecule type" value="Genomic_DNA"/>
</dbReference>
<feature type="transmembrane region" description="Helical" evidence="1">
    <location>
        <begin position="115"/>
        <end position="136"/>
    </location>
</feature>
<evidence type="ECO:0000313" key="3">
    <source>
        <dbReference type="Proteomes" id="UP000824410"/>
    </source>
</evidence>
<keyword evidence="1" id="KW-0472">Membrane</keyword>
<organism evidence="2 3">
    <name type="scientific">Providencia rettgeri</name>
    <dbReference type="NCBI Taxonomy" id="587"/>
    <lineage>
        <taxon>Bacteria</taxon>
        <taxon>Pseudomonadati</taxon>
        <taxon>Pseudomonadota</taxon>
        <taxon>Gammaproteobacteria</taxon>
        <taxon>Enterobacterales</taxon>
        <taxon>Morganellaceae</taxon>
        <taxon>Providencia</taxon>
    </lineage>
</organism>
<dbReference type="AlphaFoldDB" id="A0AAP2NV00"/>
<dbReference type="Proteomes" id="UP000824410">
    <property type="component" value="Unassembled WGS sequence"/>
</dbReference>
<comment type="caution">
    <text evidence="2">The sequence shown here is derived from an EMBL/GenBank/DDBJ whole genome shotgun (WGS) entry which is preliminary data.</text>
</comment>
<evidence type="ECO:0000256" key="1">
    <source>
        <dbReference type="SAM" id="Phobius"/>
    </source>
</evidence>
<feature type="transmembrane region" description="Helical" evidence="1">
    <location>
        <begin position="46"/>
        <end position="63"/>
    </location>
</feature>
<evidence type="ECO:0000313" key="2">
    <source>
        <dbReference type="EMBL" id="MBX6979637.1"/>
    </source>
</evidence>
<feature type="transmembrane region" description="Helical" evidence="1">
    <location>
        <begin position="12"/>
        <end position="30"/>
    </location>
</feature>
<name>A0AAP2NV00_PRORE</name>
<sequence length="197" mass="23326">MKNKKESALSEATKVASYYIVIFIAVYYLANEKLQVDSFWYSASRYFLQGTSFLVIIFAFSWFRNEQYSIQDPERYWKERGFEADASSEEYEDLFKEFSLKYYSSSELKNRISDAFSTFMFVLDLLAIIIACFISWRMGIEKSQAIELWRFIPQIFLIFYFVVCVAIYGVCKVITNRVPGEARRARKIDPYFLIHPN</sequence>
<accession>A0AAP2NV00</accession>
<keyword evidence="1" id="KW-0812">Transmembrane</keyword>